<evidence type="ECO:0000256" key="1">
    <source>
        <dbReference type="ARBA" id="ARBA00006464"/>
    </source>
</evidence>
<dbReference type="Proteomes" id="UP000051012">
    <property type="component" value="Unassembled WGS sequence"/>
</dbReference>
<gene>
    <name evidence="3" type="ORF">AMJ52_09325</name>
</gene>
<dbReference type="InterPro" id="IPR003362">
    <property type="entry name" value="Bact_transf"/>
</dbReference>
<evidence type="ECO:0000259" key="2">
    <source>
        <dbReference type="Pfam" id="PF02397"/>
    </source>
</evidence>
<reference evidence="3 4" key="1">
    <citation type="journal article" date="2015" name="Microbiome">
        <title>Genomic resolution of linkages in carbon, nitrogen, and sulfur cycling among widespread estuary sediment bacteria.</title>
        <authorList>
            <person name="Baker B.J."/>
            <person name="Lazar C.S."/>
            <person name="Teske A.P."/>
            <person name="Dick G.J."/>
        </authorList>
    </citation>
    <scope>NUCLEOTIDE SEQUENCE [LARGE SCALE GENOMIC DNA]</scope>
    <source>
        <strain evidence="3">DG_78</strain>
    </source>
</reference>
<dbReference type="AlphaFoldDB" id="A0A0S7Y834"/>
<comment type="caution">
    <text evidence="3">The sequence shown here is derived from an EMBL/GenBank/DDBJ whole genome shotgun (WGS) entry which is preliminary data.</text>
</comment>
<proteinExistence type="inferred from homology"/>
<dbReference type="EMBL" id="LJNI01000152">
    <property type="protein sequence ID" value="KPJ70901.1"/>
    <property type="molecule type" value="Genomic_DNA"/>
</dbReference>
<accession>A0A0S7Y834</accession>
<organism evidence="3 4">
    <name type="scientific">candidate division TA06 bacterium DG_78</name>
    <dbReference type="NCBI Taxonomy" id="1703772"/>
    <lineage>
        <taxon>Bacteria</taxon>
        <taxon>Bacteria division TA06</taxon>
    </lineage>
</organism>
<sequence>KTALDELPQLINILFNDMSFVGPRPLLFQEKELNGGQETVEQIPGYRERISIYPGLTGLAQIYAPRDLPRKLKFKYDILYIRKNNFLLDLKLLLISMLVTLTGNWEKSRRKLRILKGKIKDTDENSL</sequence>
<evidence type="ECO:0000313" key="4">
    <source>
        <dbReference type="Proteomes" id="UP000051012"/>
    </source>
</evidence>
<name>A0A0S7Y834_UNCT6</name>
<dbReference type="GO" id="GO:0016780">
    <property type="term" value="F:phosphotransferase activity, for other substituted phosphate groups"/>
    <property type="evidence" value="ECO:0007669"/>
    <property type="project" value="TreeGrafter"/>
</dbReference>
<dbReference type="PANTHER" id="PTHR30576">
    <property type="entry name" value="COLANIC BIOSYNTHESIS UDP-GLUCOSE LIPID CARRIER TRANSFERASE"/>
    <property type="match status" value="1"/>
</dbReference>
<protein>
    <recommendedName>
        <fullName evidence="2">Bacterial sugar transferase domain-containing protein</fullName>
    </recommendedName>
</protein>
<comment type="similarity">
    <text evidence="1">Belongs to the bacterial sugar transferase family.</text>
</comment>
<feature type="non-terminal residue" evidence="3">
    <location>
        <position position="1"/>
    </location>
</feature>
<evidence type="ECO:0000313" key="3">
    <source>
        <dbReference type="EMBL" id="KPJ70901.1"/>
    </source>
</evidence>
<feature type="domain" description="Bacterial sugar transferase" evidence="2">
    <location>
        <begin position="1"/>
        <end position="101"/>
    </location>
</feature>
<dbReference type="Pfam" id="PF02397">
    <property type="entry name" value="Bac_transf"/>
    <property type="match status" value="1"/>
</dbReference>
<dbReference type="PANTHER" id="PTHR30576:SF0">
    <property type="entry name" value="UNDECAPRENYL-PHOSPHATE N-ACETYLGALACTOSAMINYL 1-PHOSPHATE TRANSFERASE-RELATED"/>
    <property type="match status" value="1"/>
</dbReference>